<evidence type="ECO:0000256" key="2">
    <source>
        <dbReference type="ARBA" id="ARBA00022692"/>
    </source>
</evidence>
<feature type="transmembrane region" description="Helical" evidence="5">
    <location>
        <begin position="68"/>
        <end position="87"/>
    </location>
</feature>
<keyword evidence="6" id="KW-0813">Transport</keyword>
<feature type="transmembrane region" description="Helical" evidence="5">
    <location>
        <begin position="32"/>
        <end position="53"/>
    </location>
</feature>
<gene>
    <name evidence="6" type="ORF">IRJ41_006854</name>
</gene>
<dbReference type="SUPFAM" id="SSF103473">
    <property type="entry name" value="MFS general substrate transporter"/>
    <property type="match status" value="1"/>
</dbReference>
<dbReference type="Gene3D" id="1.20.1250.20">
    <property type="entry name" value="MFS general substrate transporter like domains"/>
    <property type="match status" value="1"/>
</dbReference>
<dbReference type="PANTHER" id="PTHR23503:SF25">
    <property type="entry name" value="MAJOR FACILITATOR SUPERFAMILY (MFS) PROFILE DOMAIN-CONTAINING PROTEIN"/>
    <property type="match status" value="1"/>
</dbReference>
<protein>
    <submittedName>
        <fullName evidence="6">Solute carrier family 2 facilitated glucose transporter</fullName>
    </submittedName>
</protein>
<dbReference type="EMBL" id="JAFHDT010000010">
    <property type="protein sequence ID" value="KAI7804353.1"/>
    <property type="molecule type" value="Genomic_DNA"/>
</dbReference>
<keyword evidence="4 5" id="KW-0472">Membrane</keyword>
<sequence length="90" mass="10011">MEEMEEEQRTMTSVETVSVLQLFKDLSVRWQLITIIVVNAGMQLSGIDAIWFYTNAIFENAGISAHQIQYITVGTGAIEVIAGLIGVRLH</sequence>
<evidence type="ECO:0000313" key="6">
    <source>
        <dbReference type="EMBL" id="KAI7804353.1"/>
    </source>
</evidence>
<dbReference type="PANTHER" id="PTHR23503">
    <property type="entry name" value="SOLUTE CARRIER FAMILY 2"/>
    <property type="match status" value="1"/>
</dbReference>
<keyword evidence="7" id="KW-1185">Reference proteome</keyword>
<accession>A0A9W7TX60</accession>
<dbReference type="InterPro" id="IPR005828">
    <property type="entry name" value="MFS_sugar_transport-like"/>
</dbReference>
<evidence type="ECO:0000256" key="5">
    <source>
        <dbReference type="SAM" id="Phobius"/>
    </source>
</evidence>
<keyword evidence="2 5" id="KW-0812">Transmembrane</keyword>
<dbReference type="Pfam" id="PF00083">
    <property type="entry name" value="Sugar_tr"/>
    <property type="match status" value="1"/>
</dbReference>
<dbReference type="Proteomes" id="UP001059041">
    <property type="component" value="Linkage Group LG10"/>
</dbReference>
<organism evidence="6 7">
    <name type="scientific">Triplophysa rosa</name>
    <name type="common">Cave loach</name>
    <dbReference type="NCBI Taxonomy" id="992332"/>
    <lineage>
        <taxon>Eukaryota</taxon>
        <taxon>Metazoa</taxon>
        <taxon>Chordata</taxon>
        <taxon>Craniata</taxon>
        <taxon>Vertebrata</taxon>
        <taxon>Euteleostomi</taxon>
        <taxon>Actinopterygii</taxon>
        <taxon>Neopterygii</taxon>
        <taxon>Teleostei</taxon>
        <taxon>Ostariophysi</taxon>
        <taxon>Cypriniformes</taxon>
        <taxon>Nemacheilidae</taxon>
        <taxon>Triplophysa</taxon>
    </lineage>
</organism>
<keyword evidence="3 5" id="KW-1133">Transmembrane helix</keyword>
<evidence type="ECO:0000256" key="4">
    <source>
        <dbReference type="ARBA" id="ARBA00023136"/>
    </source>
</evidence>
<dbReference type="InterPro" id="IPR036259">
    <property type="entry name" value="MFS_trans_sf"/>
</dbReference>
<dbReference type="GO" id="GO:0070837">
    <property type="term" value="P:dehydroascorbic acid transport"/>
    <property type="evidence" value="ECO:0007669"/>
    <property type="project" value="TreeGrafter"/>
</dbReference>
<name>A0A9W7TX60_TRIRA</name>
<proteinExistence type="predicted"/>
<evidence type="ECO:0000256" key="3">
    <source>
        <dbReference type="ARBA" id="ARBA00022989"/>
    </source>
</evidence>
<dbReference type="GO" id="GO:0055056">
    <property type="term" value="F:D-glucose transmembrane transporter activity"/>
    <property type="evidence" value="ECO:0007669"/>
    <property type="project" value="TreeGrafter"/>
</dbReference>
<evidence type="ECO:0000313" key="7">
    <source>
        <dbReference type="Proteomes" id="UP001059041"/>
    </source>
</evidence>
<dbReference type="InterPro" id="IPR045263">
    <property type="entry name" value="GLUT"/>
</dbReference>
<dbReference type="AlphaFoldDB" id="A0A9W7TX60"/>
<evidence type="ECO:0000256" key="1">
    <source>
        <dbReference type="ARBA" id="ARBA00004141"/>
    </source>
</evidence>
<reference evidence="6" key="1">
    <citation type="submission" date="2021-02" db="EMBL/GenBank/DDBJ databases">
        <title>Comparative genomics reveals that relaxation of natural selection precedes convergent phenotypic evolution of cavefish.</title>
        <authorList>
            <person name="Peng Z."/>
        </authorList>
    </citation>
    <scope>NUCLEOTIDE SEQUENCE</scope>
    <source>
        <tissue evidence="6">Muscle</tissue>
    </source>
</reference>
<comment type="subcellular location">
    <subcellularLocation>
        <location evidence="1">Membrane</location>
        <topology evidence="1">Multi-pass membrane protein</topology>
    </subcellularLocation>
</comment>
<comment type="caution">
    <text evidence="6">The sequence shown here is derived from an EMBL/GenBank/DDBJ whole genome shotgun (WGS) entry which is preliminary data.</text>
</comment>
<dbReference type="GO" id="GO:0005886">
    <property type="term" value="C:plasma membrane"/>
    <property type="evidence" value="ECO:0007669"/>
    <property type="project" value="TreeGrafter"/>
</dbReference>
<dbReference type="GO" id="GO:0046323">
    <property type="term" value="P:D-glucose import"/>
    <property type="evidence" value="ECO:0007669"/>
    <property type="project" value="TreeGrafter"/>
</dbReference>
<keyword evidence="6" id="KW-0762">Sugar transport</keyword>